<dbReference type="PANTHER" id="PTHR33392:SF6">
    <property type="entry name" value="POLYISOPRENYL-TEICHOIC ACID--PEPTIDOGLYCAN TEICHOIC ACID TRANSFERASE TAGU"/>
    <property type="match status" value="1"/>
</dbReference>
<comment type="similarity">
    <text evidence="1">Belongs to the LytR/CpsA/Psr (LCP) family.</text>
</comment>
<dbReference type="EMBL" id="CP039381">
    <property type="protein sequence ID" value="QCT05923.1"/>
    <property type="molecule type" value="Genomic_DNA"/>
</dbReference>
<name>A0A4V1G4U3_9FIRM</name>
<sequence>MKEQNNDKIIKIEDSPLIEESKDFNKNAPIKNIANDTAIDVDGVSGYVLSSVKRKRINPTENKNKSQHNKHKMKKSKKILITILSCILGLCLLVVGTFGFLYYRGKNGLLDKSGMSLNPPSDTKVIDNGNYIFYNGHNYRYKDSMTSILFMGVDKDELGTVKNVVGTGGQADALYLIAIDTDNGVTTTFQISRNTMVDIDLYNTAGDFIRTENNQICLSYAYGDGKETSAENTVRSVRRLFYGLPVAQSYTALDISGISALNDSIGGVTVTSPVTYKDDNNKVVYNEGQTYELHGKDAESFVRSRNHETANYNDNRMVRQKAYLNAFIDKTVSMTKSDITTPVTIYNSAKPYMTTNLSASKVSYLATDLLRKGITSADIQKVPGKDKDGKNYVEYKVDNKKFFKMIVDTFYVQAD</sequence>
<dbReference type="OrthoDB" id="9782542at2"/>
<evidence type="ECO:0000313" key="5">
    <source>
        <dbReference type="Proteomes" id="UP000301475"/>
    </source>
</evidence>
<evidence type="ECO:0000313" key="4">
    <source>
        <dbReference type="EMBL" id="QCT05923.1"/>
    </source>
</evidence>
<feature type="domain" description="Cell envelope-related transcriptional attenuator" evidence="3">
    <location>
        <begin position="171"/>
        <end position="331"/>
    </location>
</feature>
<dbReference type="InterPro" id="IPR050922">
    <property type="entry name" value="LytR/CpsA/Psr_CW_biosynth"/>
</dbReference>
<reference evidence="4 5" key="1">
    <citation type="submission" date="2019-04" db="EMBL/GenBank/DDBJ databases">
        <authorList>
            <person name="Embree M."/>
            <person name="Gaffney J.R."/>
        </authorList>
    </citation>
    <scope>NUCLEOTIDE SEQUENCE [LARGE SCALE GENOMIC DNA]</scope>
    <source>
        <strain evidence="4 5">JE7A12</strain>
    </source>
</reference>
<keyword evidence="5" id="KW-1185">Reference proteome</keyword>
<organism evidence="4 5">
    <name type="scientific">Ruminococcus bovis</name>
    <dbReference type="NCBI Taxonomy" id="2564099"/>
    <lineage>
        <taxon>Bacteria</taxon>
        <taxon>Bacillati</taxon>
        <taxon>Bacillota</taxon>
        <taxon>Clostridia</taxon>
        <taxon>Eubacteriales</taxon>
        <taxon>Oscillospiraceae</taxon>
        <taxon>Ruminococcus</taxon>
    </lineage>
</organism>
<dbReference type="Proteomes" id="UP000301475">
    <property type="component" value="Chromosome"/>
</dbReference>
<protein>
    <submittedName>
        <fullName evidence="4">LytR family transcriptional regulator</fullName>
    </submittedName>
</protein>
<proteinExistence type="inferred from homology"/>
<accession>A0A4V1G4U3</accession>
<dbReference type="PANTHER" id="PTHR33392">
    <property type="entry name" value="POLYISOPRENYL-TEICHOIC ACID--PEPTIDOGLYCAN TEICHOIC ACID TRANSFERASE TAGU"/>
    <property type="match status" value="1"/>
</dbReference>
<gene>
    <name evidence="4" type="ORF">E5Z56_00420</name>
</gene>
<evidence type="ECO:0000256" key="2">
    <source>
        <dbReference type="SAM" id="Phobius"/>
    </source>
</evidence>
<feature type="transmembrane region" description="Helical" evidence="2">
    <location>
        <begin position="79"/>
        <end position="103"/>
    </location>
</feature>
<dbReference type="Gene3D" id="3.40.630.190">
    <property type="entry name" value="LCP protein"/>
    <property type="match status" value="1"/>
</dbReference>
<dbReference type="KEGG" id="ruj:E5Z56_00420"/>
<keyword evidence="2" id="KW-0472">Membrane</keyword>
<evidence type="ECO:0000256" key="1">
    <source>
        <dbReference type="ARBA" id="ARBA00006068"/>
    </source>
</evidence>
<dbReference type="InterPro" id="IPR004474">
    <property type="entry name" value="LytR_CpsA_psr"/>
</dbReference>
<evidence type="ECO:0000259" key="3">
    <source>
        <dbReference type="Pfam" id="PF03816"/>
    </source>
</evidence>
<dbReference type="AlphaFoldDB" id="A0A4V1G4U3"/>
<dbReference type="Pfam" id="PF03816">
    <property type="entry name" value="LytR_cpsA_psr"/>
    <property type="match status" value="1"/>
</dbReference>
<dbReference type="RefSeq" id="WP_138156027.1">
    <property type="nucleotide sequence ID" value="NZ_CP039381.1"/>
</dbReference>
<keyword evidence="2" id="KW-1133">Transmembrane helix</keyword>
<keyword evidence="2" id="KW-0812">Transmembrane</keyword>